<dbReference type="Gene3D" id="1.10.260.40">
    <property type="entry name" value="lambda repressor-like DNA-binding domains"/>
    <property type="match status" value="1"/>
</dbReference>
<dbReference type="PROSITE" id="PS50932">
    <property type="entry name" value="HTH_LACI_2"/>
    <property type="match status" value="1"/>
</dbReference>
<dbReference type="Pfam" id="PF00532">
    <property type="entry name" value="Peripla_BP_1"/>
    <property type="match status" value="1"/>
</dbReference>
<accession>A0A1N6DFM8</accession>
<dbReference type="Gene3D" id="3.40.50.2300">
    <property type="match status" value="2"/>
</dbReference>
<gene>
    <name evidence="6" type="ORF">SAMN04488055_0701</name>
</gene>
<dbReference type="RefSeq" id="WP_074237884.1">
    <property type="nucleotide sequence ID" value="NZ_FSRA01000001.1"/>
</dbReference>
<dbReference type="CDD" id="cd06267">
    <property type="entry name" value="PBP1_LacI_sugar_binding-like"/>
    <property type="match status" value="1"/>
</dbReference>
<feature type="domain" description="HTH cro/C1-type" evidence="5">
    <location>
        <begin position="2"/>
        <end position="53"/>
    </location>
</feature>
<dbReference type="GO" id="GO:0000976">
    <property type="term" value="F:transcription cis-regulatory region binding"/>
    <property type="evidence" value="ECO:0007669"/>
    <property type="project" value="TreeGrafter"/>
</dbReference>
<evidence type="ECO:0000259" key="4">
    <source>
        <dbReference type="PROSITE" id="PS50932"/>
    </source>
</evidence>
<keyword evidence="7" id="KW-1185">Reference proteome</keyword>
<dbReference type="InterPro" id="IPR001761">
    <property type="entry name" value="Peripla_BP/Lac1_sug-bd_dom"/>
</dbReference>
<protein>
    <submittedName>
        <fullName evidence="6">DNA-binding transcriptional regulator, LacI/PurR family</fullName>
    </submittedName>
</protein>
<dbReference type="EMBL" id="FSRA01000001">
    <property type="protein sequence ID" value="SIN69602.1"/>
    <property type="molecule type" value="Genomic_DNA"/>
</dbReference>
<feature type="domain" description="HTH lacI-type" evidence="4">
    <location>
        <begin position="5"/>
        <end position="59"/>
    </location>
</feature>
<keyword evidence="2 6" id="KW-0238">DNA-binding</keyword>
<organism evidence="6 7">
    <name type="scientific">Chitinophaga niabensis</name>
    <dbReference type="NCBI Taxonomy" id="536979"/>
    <lineage>
        <taxon>Bacteria</taxon>
        <taxon>Pseudomonadati</taxon>
        <taxon>Bacteroidota</taxon>
        <taxon>Chitinophagia</taxon>
        <taxon>Chitinophagales</taxon>
        <taxon>Chitinophagaceae</taxon>
        <taxon>Chitinophaga</taxon>
    </lineage>
</organism>
<dbReference type="GO" id="GO:0003700">
    <property type="term" value="F:DNA-binding transcription factor activity"/>
    <property type="evidence" value="ECO:0007669"/>
    <property type="project" value="TreeGrafter"/>
</dbReference>
<keyword evidence="1" id="KW-0805">Transcription regulation</keyword>
<reference evidence="6 7" key="1">
    <citation type="submission" date="2016-11" db="EMBL/GenBank/DDBJ databases">
        <authorList>
            <person name="Jaros S."/>
            <person name="Januszkiewicz K."/>
            <person name="Wedrychowicz H."/>
        </authorList>
    </citation>
    <scope>NUCLEOTIDE SEQUENCE [LARGE SCALE GENOMIC DNA]</scope>
    <source>
        <strain evidence="6 7">DSM 24787</strain>
    </source>
</reference>
<sequence>MKRGVTIKDIAKKLNMSVSTVSKALNNDATISIYTSERVKKLAKELNYIPNEAARHFKLSKTFTIGLIIPDLLDQYYVLAINGVEEEAEKKDYNVILSQSHEDAQKEEKIVDVMIRNRVDGVIVSVTKNTVDMQPFQKFLSMGIPVVCIGREPKGVVFDYVSSNNEEGALEATQFLIDRGHTRIAHIMGPESMRTSQARFAGYKQALLKNLLPFDTALVQEVDLTPASTFQAMQQLMEQADPPTAIFTFKNYITIQAIDFLKGHYPDKVDIIEFTGFGNLPLLQHLDHRPLAAIEESSFEMGSEAARILFERMEEEDTGEPVAYIKKQFPCKLVIY</sequence>
<evidence type="ECO:0000256" key="1">
    <source>
        <dbReference type="ARBA" id="ARBA00023015"/>
    </source>
</evidence>
<keyword evidence="3" id="KW-0804">Transcription</keyword>
<evidence type="ECO:0000313" key="6">
    <source>
        <dbReference type="EMBL" id="SIN69602.1"/>
    </source>
</evidence>
<evidence type="ECO:0000256" key="2">
    <source>
        <dbReference type="ARBA" id="ARBA00023125"/>
    </source>
</evidence>
<dbReference type="CDD" id="cd01392">
    <property type="entry name" value="HTH_LacI"/>
    <property type="match status" value="1"/>
</dbReference>
<dbReference type="PANTHER" id="PTHR30146">
    <property type="entry name" value="LACI-RELATED TRANSCRIPTIONAL REPRESSOR"/>
    <property type="match status" value="1"/>
</dbReference>
<dbReference type="PROSITE" id="PS50943">
    <property type="entry name" value="HTH_CROC1"/>
    <property type="match status" value="1"/>
</dbReference>
<dbReference type="PANTHER" id="PTHR30146:SF109">
    <property type="entry name" value="HTH-TYPE TRANSCRIPTIONAL REGULATOR GALS"/>
    <property type="match status" value="1"/>
</dbReference>
<dbReference type="InterPro" id="IPR000843">
    <property type="entry name" value="HTH_LacI"/>
</dbReference>
<dbReference type="SUPFAM" id="SSF53822">
    <property type="entry name" value="Periplasmic binding protein-like I"/>
    <property type="match status" value="1"/>
</dbReference>
<name>A0A1N6DFM8_9BACT</name>
<evidence type="ECO:0000259" key="5">
    <source>
        <dbReference type="PROSITE" id="PS50943"/>
    </source>
</evidence>
<dbReference type="Pfam" id="PF00356">
    <property type="entry name" value="LacI"/>
    <property type="match status" value="1"/>
</dbReference>
<dbReference type="SMART" id="SM00354">
    <property type="entry name" value="HTH_LACI"/>
    <property type="match status" value="1"/>
</dbReference>
<dbReference type="InterPro" id="IPR010982">
    <property type="entry name" value="Lambda_DNA-bd_dom_sf"/>
</dbReference>
<evidence type="ECO:0000313" key="7">
    <source>
        <dbReference type="Proteomes" id="UP000185003"/>
    </source>
</evidence>
<dbReference type="AlphaFoldDB" id="A0A1N6DFM8"/>
<dbReference type="STRING" id="536979.SAMN04488055_0701"/>
<dbReference type="SUPFAM" id="SSF47413">
    <property type="entry name" value="lambda repressor-like DNA-binding domains"/>
    <property type="match status" value="1"/>
</dbReference>
<evidence type="ECO:0000256" key="3">
    <source>
        <dbReference type="ARBA" id="ARBA00023163"/>
    </source>
</evidence>
<dbReference type="InterPro" id="IPR028082">
    <property type="entry name" value="Peripla_BP_I"/>
</dbReference>
<dbReference type="InterPro" id="IPR001387">
    <property type="entry name" value="Cro/C1-type_HTH"/>
</dbReference>
<proteinExistence type="predicted"/>
<dbReference type="Proteomes" id="UP000185003">
    <property type="component" value="Unassembled WGS sequence"/>
</dbReference>